<keyword evidence="4" id="KW-1185">Reference proteome</keyword>
<feature type="compositionally biased region" description="Basic and acidic residues" evidence="2">
    <location>
        <begin position="659"/>
        <end position="673"/>
    </location>
</feature>
<accession>A0A9Q0R3K4</accession>
<evidence type="ECO:0000256" key="1">
    <source>
        <dbReference type="ARBA" id="ARBA00006180"/>
    </source>
</evidence>
<proteinExistence type="inferred from homology"/>
<feature type="compositionally biased region" description="Polar residues" evidence="2">
    <location>
        <begin position="596"/>
        <end position="616"/>
    </location>
</feature>
<dbReference type="EMBL" id="JAMYWD010000001">
    <property type="protein sequence ID" value="KAJ4982123.1"/>
    <property type="molecule type" value="Genomic_DNA"/>
</dbReference>
<reference evidence="3" key="1">
    <citation type="journal article" date="2023" name="Plant J.">
        <title>The genome of the king protea, Protea cynaroides.</title>
        <authorList>
            <person name="Chang J."/>
            <person name="Duong T.A."/>
            <person name="Schoeman C."/>
            <person name="Ma X."/>
            <person name="Roodt D."/>
            <person name="Barker N."/>
            <person name="Li Z."/>
            <person name="Van de Peer Y."/>
            <person name="Mizrachi E."/>
        </authorList>
    </citation>
    <scope>NUCLEOTIDE SEQUENCE</scope>
    <source>
        <tissue evidence="3">Young leaves</tissue>
    </source>
</reference>
<dbReference type="InterPro" id="IPR007587">
    <property type="entry name" value="SAPS"/>
</dbReference>
<dbReference type="GO" id="GO:0019888">
    <property type="term" value="F:protein phosphatase regulator activity"/>
    <property type="evidence" value="ECO:0007669"/>
    <property type="project" value="TreeGrafter"/>
</dbReference>
<dbReference type="GO" id="GO:0019903">
    <property type="term" value="F:protein phosphatase binding"/>
    <property type="evidence" value="ECO:0007669"/>
    <property type="project" value="InterPro"/>
</dbReference>
<dbReference type="InterPro" id="IPR016024">
    <property type="entry name" value="ARM-type_fold"/>
</dbReference>
<feature type="compositionally biased region" description="Basic and acidic residues" evidence="2">
    <location>
        <begin position="699"/>
        <end position="710"/>
    </location>
</feature>
<dbReference type="Proteomes" id="UP001141806">
    <property type="component" value="Unassembled WGS sequence"/>
</dbReference>
<feature type="compositionally biased region" description="Acidic residues" evidence="2">
    <location>
        <begin position="617"/>
        <end position="630"/>
    </location>
</feature>
<dbReference type="AlphaFoldDB" id="A0A9Q0R3K4"/>
<protein>
    <submittedName>
        <fullName evidence="3">Uncharacterized protein</fullName>
    </submittedName>
</protein>
<evidence type="ECO:0000256" key="2">
    <source>
        <dbReference type="SAM" id="MobiDB-lite"/>
    </source>
</evidence>
<organism evidence="3 4">
    <name type="scientific">Protea cynaroides</name>
    <dbReference type="NCBI Taxonomy" id="273540"/>
    <lineage>
        <taxon>Eukaryota</taxon>
        <taxon>Viridiplantae</taxon>
        <taxon>Streptophyta</taxon>
        <taxon>Embryophyta</taxon>
        <taxon>Tracheophyta</taxon>
        <taxon>Spermatophyta</taxon>
        <taxon>Magnoliopsida</taxon>
        <taxon>Proteales</taxon>
        <taxon>Proteaceae</taxon>
        <taxon>Protea</taxon>
    </lineage>
</organism>
<name>A0A9Q0R3K4_9MAGN</name>
<dbReference type="Pfam" id="PF04499">
    <property type="entry name" value="SAPS"/>
    <property type="match status" value="1"/>
</dbReference>
<comment type="caution">
    <text evidence="3">The sequence shown here is derived from an EMBL/GenBank/DDBJ whole genome shotgun (WGS) entry which is preliminary data.</text>
</comment>
<evidence type="ECO:0000313" key="3">
    <source>
        <dbReference type="EMBL" id="KAJ4982123.1"/>
    </source>
</evidence>
<feature type="region of interest" description="Disordered" evidence="2">
    <location>
        <begin position="596"/>
        <end position="792"/>
    </location>
</feature>
<sequence>MFWRMAGLSTASPVETILDKDNFTVEELLDEDEIIQECKALNGRLINFLRERAQVEQLLRFIVEEAPEDAEKRRTFKFPFIACEIFTCEVDIILKTLVEDEGLMQLLFSFLEPNRSHSTLLAGYFSKVVICLMLRKTVPFMNYVQTHQEIFHQLVDLIGITSIMEVLIRLIGVDEQMYTNYMDAMQWLEDTNVLEMIVDKFSSSDSPEVHANAAEILCAITRYAPPGLAAKVASPSFVGRLFRHALEDLRPKSVLVHSLSVCISLLDPKRLALGPYHTYSRQLSHAPVVTANPETVEGMLESLGDLLKLLDVSSAESVLPTTYGKLQPPLGKHRLKIVEFISVLLTIGSEAAEKELMQLGAIQRVLDLFFEYPYNNFLHHHVENIIVSCLESKKLPLIEHLLHNCNLVGKILVAEKNCTLATDPIKPTVPVEGKPPPRIGNSGHITHIANKLVQLGSSNSQTQAFLQENAEWVDWHANVLVKRNMVENVYQWACGRPTALQGNRDSDDDDFRDRDYDVAALANNLSQAFRYGIYSNEDIEEAHGSLERDDEDVYFDDESAEVVISSLRLGDDQDSASLFTNSNWFAFEDDRIASERSSGSLASPSPNAETGVISSSSDDEVIAGEDDDLVDTATSSNVPELGPNAKDASSAVSPDGLSEDLKEIRPDEGDKPPEWVQWRETSDDTDSSQPPLPNGELEVDPKDHIDHVDMDSAESLPSSTDNAKDGTATDAEESPKTPIENPSLNHSDMSKSGDGSYSSDPGASEDVEMVGKDGSTEAAEHEKKAVKDEAGN</sequence>
<gene>
    <name evidence="3" type="ORF">NE237_032960</name>
</gene>
<feature type="compositionally biased region" description="Basic and acidic residues" evidence="2">
    <location>
        <begin position="769"/>
        <end position="792"/>
    </location>
</feature>
<comment type="similarity">
    <text evidence="1">Belongs to the SAPS family.</text>
</comment>
<evidence type="ECO:0000313" key="4">
    <source>
        <dbReference type="Proteomes" id="UP001141806"/>
    </source>
</evidence>
<dbReference type="PANTHER" id="PTHR12634">
    <property type="entry name" value="SIT4 YEAST -ASSOCIATING PROTEIN-RELATED"/>
    <property type="match status" value="1"/>
</dbReference>
<dbReference type="OrthoDB" id="295029at2759"/>
<dbReference type="PANTHER" id="PTHR12634:SF37">
    <property type="entry name" value="SIT4 PHOSPHATASE-ASSOCIATED FAMILY PROTEIN"/>
    <property type="match status" value="1"/>
</dbReference>
<dbReference type="SUPFAM" id="SSF48371">
    <property type="entry name" value="ARM repeat"/>
    <property type="match status" value="1"/>
</dbReference>